<evidence type="ECO:0000256" key="2">
    <source>
        <dbReference type="SAM" id="SignalP"/>
    </source>
</evidence>
<evidence type="ECO:0000256" key="1">
    <source>
        <dbReference type="SAM" id="MobiDB-lite"/>
    </source>
</evidence>
<feature type="compositionally biased region" description="Polar residues" evidence="1">
    <location>
        <begin position="47"/>
        <end position="61"/>
    </location>
</feature>
<reference evidence="3 4" key="1">
    <citation type="submission" date="2022-04" db="EMBL/GenBank/DDBJ databases">
        <title>Positive selection, recombination, and allopatry shape intraspecific diversity of widespread and dominant cyanobacteria.</title>
        <authorList>
            <person name="Wei J."/>
            <person name="Shu W."/>
            <person name="Hu C."/>
        </authorList>
    </citation>
    <scope>NUCLEOTIDE SEQUENCE [LARGE SCALE GENOMIC DNA]</scope>
    <source>
        <strain evidence="3 4">AS-A4</strain>
    </source>
</reference>
<evidence type="ECO:0000313" key="3">
    <source>
        <dbReference type="EMBL" id="MEP1061685.1"/>
    </source>
</evidence>
<sequence>MKPHKLYRLALLTVGSVLVAHTILASPARAGGGDAPDAVATAEYANCSTESADSNGNQPNPEANRKCKQKPRILDWRDWSQPQVQGNNLCREHLNGNTVCLTAQSAAKLRW</sequence>
<dbReference type="EMBL" id="JAMPLM010000041">
    <property type="protein sequence ID" value="MEP1061685.1"/>
    <property type="molecule type" value="Genomic_DNA"/>
</dbReference>
<feature type="region of interest" description="Disordered" evidence="1">
    <location>
        <begin position="47"/>
        <end position="69"/>
    </location>
</feature>
<name>A0ABV0KR36_9CYAN</name>
<accession>A0ABV0KR36</accession>
<feature type="signal peptide" evidence="2">
    <location>
        <begin position="1"/>
        <end position="30"/>
    </location>
</feature>
<comment type="caution">
    <text evidence="3">The sequence shown here is derived from an EMBL/GenBank/DDBJ whole genome shotgun (WGS) entry which is preliminary data.</text>
</comment>
<dbReference type="RefSeq" id="WP_190450246.1">
    <property type="nucleotide sequence ID" value="NZ_JAMPLM010000041.1"/>
</dbReference>
<feature type="chain" id="PRO_5045727962" evidence="2">
    <location>
        <begin position="31"/>
        <end position="111"/>
    </location>
</feature>
<gene>
    <name evidence="3" type="ORF">NDI38_25120</name>
</gene>
<keyword evidence="4" id="KW-1185">Reference proteome</keyword>
<keyword evidence="2" id="KW-0732">Signal</keyword>
<dbReference type="Proteomes" id="UP001476950">
    <property type="component" value="Unassembled WGS sequence"/>
</dbReference>
<evidence type="ECO:0000313" key="4">
    <source>
        <dbReference type="Proteomes" id="UP001476950"/>
    </source>
</evidence>
<protein>
    <submittedName>
        <fullName evidence="3">Uncharacterized protein</fullName>
    </submittedName>
</protein>
<proteinExistence type="predicted"/>
<organism evidence="3 4">
    <name type="scientific">Stenomitos frigidus AS-A4</name>
    <dbReference type="NCBI Taxonomy" id="2933935"/>
    <lineage>
        <taxon>Bacteria</taxon>
        <taxon>Bacillati</taxon>
        <taxon>Cyanobacteriota</taxon>
        <taxon>Cyanophyceae</taxon>
        <taxon>Leptolyngbyales</taxon>
        <taxon>Leptolyngbyaceae</taxon>
        <taxon>Stenomitos</taxon>
    </lineage>
</organism>